<dbReference type="EC" id="5.3.3.10" evidence="4"/>
<evidence type="ECO:0000259" key="3">
    <source>
        <dbReference type="Pfam" id="PF01557"/>
    </source>
</evidence>
<keyword evidence="2" id="KW-0479">Metal-binding</keyword>
<evidence type="ECO:0000256" key="1">
    <source>
        <dbReference type="ARBA" id="ARBA00010211"/>
    </source>
</evidence>
<dbReference type="GO" id="GO:0008704">
    <property type="term" value="F:5-carboxymethyl-2-hydroxymuconate delta-isomerase activity"/>
    <property type="evidence" value="ECO:0007669"/>
    <property type="project" value="UniProtKB-EC"/>
</dbReference>
<dbReference type="AlphaFoldDB" id="A0A0H3AA36"/>
<dbReference type="FunFam" id="3.90.850.10:FF:000002">
    <property type="entry name" value="2-hydroxyhepta-2,4-diene-1,7-dioate isomerase"/>
    <property type="match status" value="1"/>
</dbReference>
<evidence type="ECO:0000313" key="5">
    <source>
        <dbReference type="Proteomes" id="UP000009173"/>
    </source>
</evidence>
<sequence length="259" mass="27947">MRVIRVRHRGSVFFAALQDDGVVCLNRQLGYEAPIPLSEITLLPVVAPSKVVCVGLNYRGHAGELGMDVPDEPVFFLKAPTAIIGTGEPIVLPPAVGRVDYEGELALVVGKQCRNITPEQAREHIFGFTCANDVTARDIQKRDGLFGRCKGYDTFCPVGPWIETALEDPGNLTLRTVVNGDVRQQGNTADMLFHPFELLSSISRVMTLLPGDLVLTGTPEGIGPIHAGDEVRVEIDEVGLLTNPVIPADEDATGDTPLQ</sequence>
<keyword evidence="4" id="KW-0413">Isomerase</keyword>
<dbReference type="Proteomes" id="UP000009173">
    <property type="component" value="Chromosome"/>
</dbReference>
<dbReference type="Pfam" id="PF01557">
    <property type="entry name" value="FAA_hydrolase"/>
    <property type="match status" value="1"/>
</dbReference>
<accession>A0A0H3AA36</accession>
<dbReference type="HOGENOM" id="CLU_028458_4_2_7"/>
<name>A0A0H3AA36_NITV4</name>
<dbReference type="EMBL" id="CP000527">
    <property type="protein sequence ID" value="ABM29123.1"/>
    <property type="molecule type" value="Genomic_DNA"/>
</dbReference>
<protein>
    <submittedName>
        <fullName evidence="4">5-carboxymethyl-2-hydroxymuconate delta-isomerase</fullName>
        <ecNumber evidence="4">5.3.3.10</ecNumber>
    </submittedName>
</protein>
<dbReference type="InterPro" id="IPR051121">
    <property type="entry name" value="FAH"/>
</dbReference>
<dbReference type="Gene3D" id="3.90.850.10">
    <property type="entry name" value="Fumarylacetoacetase-like, C-terminal domain"/>
    <property type="match status" value="1"/>
</dbReference>
<dbReference type="GO" id="GO:0019752">
    <property type="term" value="P:carboxylic acid metabolic process"/>
    <property type="evidence" value="ECO:0007669"/>
    <property type="project" value="UniProtKB-ARBA"/>
</dbReference>
<dbReference type="PANTHER" id="PTHR42796">
    <property type="entry name" value="FUMARYLACETOACETATE HYDROLASE DOMAIN-CONTAINING PROTEIN 2A-RELATED"/>
    <property type="match status" value="1"/>
</dbReference>
<dbReference type="KEGG" id="dvl:Dvul_2107"/>
<gene>
    <name evidence="4" type="ordered locus">Dvul_2107</name>
</gene>
<comment type="similarity">
    <text evidence="1">Belongs to the FAH family.</text>
</comment>
<dbReference type="PANTHER" id="PTHR42796:SF4">
    <property type="entry name" value="FUMARYLACETOACETATE HYDROLASE DOMAIN-CONTAINING PROTEIN 2A"/>
    <property type="match status" value="1"/>
</dbReference>
<dbReference type="InterPro" id="IPR011234">
    <property type="entry name" value="Fumarylacetoacetase-like_C"/>
</dbReference>
<proteinExistence type="inferred from homology"/>
<evidence type="ECO:0000256" key="2">
    <source>
        <dbReference type="ARBA" id="ARBA00022723"/>
    </source>
</evidence>
<reference evidence="5" key="1">
    <citation type="journal article" date="2009" name="Environ. Microbiol.">
        <title>Contribution of mobile genetic elements to Desulfovibrio vulgaris genome plasticity.</title>
        <authorList>
            <person name="Walker C.B."/>
            <person name="Stolyar S."/>
            <person name="Chivian D."/>
            <person name="Pinel N."/>
            <person name="Gabster J.A."/>
            <person name="Dehal P.S."/>
            <person name="He Z."/>
            <person name="Yang Z.K."/>
            <person name="Yen H.C."/>
            <person name="Zhou J."/>
            <person name="Wall J.D."/>
            <person name="Hazen T.C."/>
            <person name="Arkin A.P."/>
            <person name="Stahl D.A."/>
        </authorList>
    </citation>
    <scope>NUCLEOTIDE SEQUENCE [LARGE SCALE GENOMIC DNA]</scope>
    <source>
        <strain evidence="5">DP4</strain>
    </source>
</reference>
<feature type="domain" description="Fumarylacetoacetase-like C-terminal" evidence="3">
    <location>
        <begin position="50"/>
        <end position="245"/>
    </location>
</feature>
<evidence type="ECO:0000313" key="4">
    <source>
        <dbReference type="EMBL" id="ABM29123.1"/>
    </source>
</evidence>
<dbReference type="InterPro" id="IPR036663">
    <property type="entry name" value="Fumarylacetoacetase_C_sf"/>
</dbReference>
<dbReference type="GO" id="GO:0046872">
    <property type="term" value="F:metal ion binding"/>
    <property type="evidence" value="ECO:0007669"/>
    <property type="project" value="UniProtKB-KW"/>
</dbReference>
<dbReference type="RefSeq" id="WP_011792658.1">
    <property type="nucleotide sequence ID" value="NC_008751.1"/>
</dbReference>
<dbReference type="SUPFAM" id="SSF56529">
    <property type="entry name" value="FAH"/>
    <property type="match status" value="1"/>
</dbReference>
<organism evidence="4 5">
    <name type="scientific">Nitratidesulfovibrio vulgaris (strain DP4)</name>
    <name type="common">Desulfovibrio vulgaris</name>
    <dbReference type="NCBI Taxonomy" id="391774"/>
    <lineage>
        <taxon>Bacteria</taxon>
        <taxon>Pseudomonadati</taxon>
        <taxon>Thermodesulfobacteriota</taxon>
        <taxon>Desulfovibrionia</taxon>
        <taxon>Desulfovibrionales</taxon>
        <taxon>Desulfovibrionaceae</taxon>
        <taxon>Nitratidesulfovibrio</taxon>
    </lineage>
</organism>